<dbReference type="InterPro" id="IPR045344">
    <property type="entry name" value="C-JID"/>
</dbReference>
<keyword evidence="4" id="KW-1133">Transmembrane helix</keyword>
<accession>A0A2P6R632</accession>
<dbReference type="PANTHER" id="PTHR47186:SF3">
    <property type="entry name" value="OS09G0267800 PROTEIN"/>
    <property type="match status" value="1"/>
</dbReference>
<dbReference type="Gene3D" id="3.80.10.10">
    <property type="entry name" value="Ribonuclease Inhibitor"/>
    <property type="match status" value="3"/>
</dbReference>
<keyword evidence="3" id="KW-0611">Plant defense</keyword>
<dbReference type="Gramene" id="PRQ41878">
    <property type="protein sequence ID" value="PRQ41878"/>
    <property type="gene ID" value="RchiOBHm_Chr3g0451521"/>
</dbReference>
<reference evidence="7 8" key="1">
    <citation type="journal article" date="2018" name="Nat. Genet.">
        <title>The Rosa genome provides new insights in the design of modern roses.</title>
        <authorList>
            <person name="Bendahmane M."/>
        </authorList>
    </citation>
    <scope>NUCLEOTIDE SEQUENCE [LARGE SCALE GENOMIC DNA]</scope>
    <source>
        <strain evidence="8">cv. Old Blush</strain>
    </source>
</reference>
<dbReference type="AlphaFoldDB" id="A0A2P6R632"/>
<keyword evidence="4" id="KW-0472">Membrane</keyword>
<keyword evidence="2" id="KW-0677">Repeat</keyword>
<name>A0A2P6R632_ROSCH</name>
<evidence type="ECO:0000259" key="5">
    <source>
        <dbReference type="Pfam" id="PF20160"/>
    </source>
</evidence>
<evidence type="ECO:0000259" key="6">
    <source>
        <dbReference type="Pfam" id="PF23286"/>
    </source>
</evidence>
<dbReference type="SUPFAM" id="SSF52058">
    <property type="entry name" value="L domain-like"/>
    <property type="match status" value="2"/>
</dbReference>
<dbReference type="PANTHER" id="PTHR47186">
    <property type="entry name" value="LEUCINE-RICH REPEAT-CONTAINING PROTEIN 57"/>
    <property type="match status" value="1"/>
</dbReference>
<dbReference type="STRING" id="74649.A0A2P6R632"/>
<dbReference type="OMA" id="LPNDICK"/>
<dbReference type="SMART" id="SM00369">
    <property type="entry name" value="LRR_TYP"/>
    <property type="match status" value="4"/>
</dbReference>
<dbReference type="EMBL" id="PDCK01000041">
    <property type="protein sequence ID" value="PRQ41878.1"/>
    <property type="molecule type" value="Genomic_DNA"/>
</dbReference>
<dbReference type="InterPro" id="IPR032675">
    <property type="entry name" value="LRR_dom_sf"/>
</dbReference>
<evidence type="ECO:0000256" key="1">
    <source>
        <dbReference type="ARBA" id="ARBA00022614"/>
    </source>
</evidence>
<dbReference type="Proteomes" id="UP000238479">
    <property type="component" value="Chromosome 3"/>
</dbReference>
<comment type="caution">
    <text evidence="7">The sequence shown here is derived from an EMBL/GenBank/DDBJ whole genome shotgun (WGS) entry which is preliminary data.</text>
</comment>
<keyword evidence="4" id="KW-0812">Transmembrane</keyword>
<feature type="domain" description="Disease resistance protein RPS4B/Roq1-like leucine-rich repeats" evidence="6">
    <location>
        <begin position="198"/>
        <end position="379"/>
    </location>
</feature>
<organism evidence="7 8">
    <name type="scientific">Rosa chinensis</name>
    <name type="common">China rose</name>
    <dbReference type="NCBI Taxonomy" id="74649"/>
    <lineage>
        <taxon>Eukaryota</taxon>
        <taxon>Viridiplantae</taxon>
        <taxon>Streptophyta</taxon>
        <taxon>Embryophyta</taxon>
        <taxon>Tracheophyta</taxon>
        <taxon>Spermatophyta</taxon>
        <taxon>Magnoliopsida</taxon>
        <taxon>eudicotyledons</taxon>
        <taxon>Gunneridae</taxon>
        <taxon>Pentapetalae</taxon>
        <taxon>rosids</taxon>
        <taxon>fabids</taxon>
        <taxon>Rosales</taxon>
        <taxon>Rosaceae</taxon>
        <taxon>Rosoideae</taxon>
        <taxon>Rosoideae incertae sedis</taxon>
        <taxon>Rosa</taxon>
    </lineage>
</organism>
<evidence type="ECO:0000256" key="3">
    <source>
        <dbReference type="ARBA" id="ARBA00022821"/>
    </source>
</evidence>
<dbReference type="Pfam" id="PF20160">
    <property type="entry name" value="C-JID"/>
    <property type="match status" value="1"/>
</dbReference>
<keyword evidence="1" id="KW-0433">Leucine-rich repeat</keyword>
<evidence type="ECO:0000256" key="4">
    <source>
        <dbReference type="SAM" id="Phobius"/>
    </source>
</evidence>
<sequence>MNLAEVGELSNSVNIESINLQGCKSLVQVPDLSKCVYIKSINLLGCASLVEVPDLSKSVNIESINLQSCAGLIQVPSYFQKFTKLTHLNLGYCSKISTLPKIPSKMEFLDLSETAIEDLPSSIWSLETLIKLNLHCCWSIKNFSSSPWKMKSLNSLSLRQTNIETVPSSSFMCMTGIISLDLSYCDRLVSLPNDICKLKSLERLDLSGCSSFTNFPEIEEPMEHLQYLNLRGTKIEELPSSIGNLVGLKTLDLSDCTSLKLLPKSFYKLNLLEWFSLSSCVKLQLLPPSFTFCSLRYLDIRTCSLLKEIPDCFDSFPALQVLDLSKTMIETIPPSIKQVFGLKSLRLQGCMRLQSLPVLPCLLKRLDATECTRLKTVSVSVTAQTQCLNQILSGKRTETHTYLNCFSLDKNARRNIMDDARFRIMRMASAYNLKRVASGRVALLCPGNEIPKWFSCQTEGSSMNIKLPQHWSDDSNFLGIALCAVSAIRGADALSLGYQCEMILKNNNCEIETVNLGTAERFKTENPMATTYHMLMWYDRVHAISDEAKWSMEASFHFYTEVDGERRDNVERCGVCFLYAQGQGNDAPKFEVVPLPALQAVSDFKFILLTIVFLCFLFLYLEHMTSKILPLETSGGSDLQ</sequence>
<gene>
    <name evidence="7" type="ORF">RchiOBHm_Chr3g0451521</name>
</gene>
<feature type="transmembrane region" description="Helical" evidence="4">
    <location>
        <begin position="604"/>
        <end position="621"/>
    </location>
</feature>
<dbReference type="InterPro" id="IPR058546">
    <property type="entry name" value="RPS4B/Roq1-like_LRR"/>
</dbReference>
<feature type="domain" description="C-JID" evidence="5">
    <location>
        <begin position="445"/>
        <end position="581"/>
    </location>
</feature>
<dbReference type="InterPro" id="IPR003591">
    <property type="entry name" value="Leu-rich_rpt_typical-subtyp"/>
</dbReference>
<evidence type="ECO:0000313" key="8">
    <source>
        <dbReference type="Proteomes" id="UP000238479"/>
    </source>
</evidence>
<keyword evidence="8" id="KW-1185">Reference proteome</keyword>
<protein>
    <submittedName>
        <fullName evidence="7">Putative leucine-rich repeat domain, L domain-containing protein</fullName>
    </submittedName>
</protein>
<dbReference type="Pfam" id="PF23286">
    <property type="entry name" value="LRR_13"/>
    <property type="match status" value="1"/>
</dbReference>
<proteinExistence type="predicted"/>
<evidence type="ECO:0000313" key="7">
    <source>
        <dbReference type="EMBL" id="PRQ41878.1"/>
    </source>
</evidence>
<evidence type="ECO:0000256" key="2">
    <source>
        <dbReference type="ARBA" id="ARBA00022737"/>
    </source>
</evidence>